<dbReference type="PROSITE" id="PS00028">
    <property type="entry name" value="ZINC_FINGER_C2H2_1"/>
    <property type="match status" value="1"/>
</dbReference>
<name>T0MH05_9MICR</name>
<feature type="domain" description="C2H2-type" evidence="2">
    <location>
        <begin position="119"/>
        <end position="144"/>
    </location>
</feature>
<dbReference type="SMART" id="SM00355">
    <property type="entry name" value="ZnF_C2H2"/>
    <property type="match status" value="2"/>
</dbReference>
<proteinExistence type="predicted"/>
<keyword evidence="1" id="KW-0862">Zinc</keyword>
<evidence type="ECO:0000259" key="2">
    <source>
        <dbReference type="PROSITE" id="PS50157"/>
    </source>
</evidence>
<keyword evidence="1" id="KW-0863">Zinc-finger</keyword>
<dbReference type="InterPro" id="IPR013087">
    <property type="entry name" value="Znf_C2H2_type"/>
</dbReference>
<dbReference type="EMBL" id="KE647306">
    <property type="protein sequence ID" value="EQB60330.1"/>
    <property type="molecule type" value="Genomic_DNA"/>
</dbReference>
<keyword evidence="4" id="KW-1185">Reference proteome</keyword>
<sequence>MTKEKTFNKKEQEAVNTLACLSFFKNSCCSIKFPPINLIESLLRCSQCNKPGNVYLFYDLLNCSINGDFSKYYKNIKRRSAYRFGKTRKCEMCPFISTSLFDLKDHMKNKHNILKPLLVECPYRECDKKYRNVNGLKYHLNKHH</sequence>
<reference evidence="3 4" key="1">
    <citation type="journal article" date="2013" name="BMC Genomics">
        <title>Genome sequencing and comparative genomics of honey bee microsporidia, Nosema apis reveal novel insights into host-parasite interactions.</title>
        <authorList>
            <person name="Chen Yp."/>
            <person name="Pettis J.S."/>
            <person name="Zhao Y."/>
            <person name="Liu X."/>
            <person name="Tallon L.J."/>
            <person name="Sadzewicz L.D."/>
            <person name="Li R."/>
            <person name="Zheng H."/>
            <person name="Huang S."/>
            <person name="Zhang X."/>
            <person name="Hamilton M.C."/>
            <person name="Pernal S.F."/>
            <person name="Melathopoulos A.P."/>
            <person name="Yan X."/>
            <person name="Evans J.D."/>
        </authorList>
    </citation>
    <scope>NUCLEOTIDE SEQUENCE [LARGE SCALE GENOMIC DNA]</scope>
    <source>
        <strain evidence="3 4">BRL 01</strain>
    </source>
</reference>
<accession>T0MH05</accession>
<dbReference type="Proteomes" id="UP000053780">
    <property type="component" value="Unassembled WGS sequence"/>
</dbReference>
<dbReference type="OrthoDB" id="3269380at2759"/>
<organism evidence="3 4">
    <name type="scientific">Vairimorpha apis BRL 01</name>
    <dbReference type="NCBI Taxonomy" id="1037528"/>
    <lineage>
        <taxon>Eukaryota</taxon>
        <taxon>Fungi</taxon>
        <taxon>Fungi incertae sedis</taxon>
        <taxon>Microsporidia</taxon>
        <taxon>Nosematidae</taxon>
        <taxon>Vairimorpha</taxon>
    </lineage>
</organism>
<dbReference type="VEuPathDB" id="MicrosporidiaDB:NAPIS_ORF02107"/>
<evidence type="ECO:0000313" key="4">
    <source>
        <dbReference type="Proteomes" id="UP000053780"/>
    </source>
</evidence>
<dbReference type="HOGENOM" id="CLU_1797019_0_0_1"/>
<dbReference type="GO" id="GO:0008270">
    <property type="term" value="F:zinc ion binding"/>
    <property type="evidence" value="ECO:0007669"/>
    <property type="project" value="UniProtKB-KW"/>
</dbReference>
<evidence type="ECO:0000313" key="3">
    <source>
        <dbReference type="EMBL" id="EQB60330.1"/>
    </source>
</evidence>
<gene>
    <name evidence="3" type="ORF">NAPIS_ORF02107</name>
</gene>
<dbReference type="Pfam" id="PF00096">
    <property type="entry name" value="zf-C2H2"/>
    <property type="match status" value="1"/>
</dbReference>
<dbReference type="AlphaFoldDB" id="T0MH05"/>
<dbReference type="Gene3D" id="3.30.160.60">
    <property type="entry name" value="Classic Zinc Finger"/>
    <property type="match status" value="1"/>
</dbReference>
<dbReference type="PROSITE" id="PS50157">
    <property type="entry name" value="ZINC_FINGER_C2H2_2"/>
    <property type="match status" value="1"/>
</dbReference>
<keyword evidence="1" id="KW-0479">Metal-binding</keyword>
<protein>
    <submittedName>
        <fullName evidence="3">Zinc finger protein</fullName>
    </submittedName>
</protein>
<evidence type="ECO:0000256" key="1">
    <source>
        <dbReference type="PROSITE-ProRule" id="PRU00042"/>
    </source>
</evidence>